<accession>A0AAE0XBZ1</accession>
<reference evidence="2" key="1">
    <citation type="journal article" date="2023" name="Mol. Phylogenet. Evol.">
        <title>Genome-scale phylogeny and comparative genomics of the fungal order Sordariales.</title>
        <authorList>
            <person name="Hensen N."/>
            <person name="Bonometti L."/>
            <person name="Westerberg I."/>
            <person name="Brannstrom I.O."/>
            <person name="Guillou S."/>
            <person name="Cros-Aarteil S."/>
            <person name="Calhoun S."/>
            <person name="Haridas S."/>
            <person name="Kuo A."/>
            <person name="Mondo S."/>
            <person name="Pangilinan J."/>
            <person name="Riley R."/>
            <person name="LaButti K."/>
            <person name="Andreopoulos B."/>
            <person name="Lipzen A."/>
            <person name="Chen C."/>
            <person name="Yan M."/>
            <person name="Daum C."/>
            <person name="Ng V."/>
            <person name="Clum A."/>
            <person name="Steindorff A."/>
            <person name="Ohm R.A."/>
            <person name="Martin F."/>
            <person name="Silar P."/>
            <person name="Natvig D.O."/>
            <person name="Lalanne C."/>
            <person name="Gautier V."/>
            <person name="Ament-Velasquez S.L."/>
            <person name="Kruys A."/>
            <person name="Hutchinson M.I."/>
            <person name="Powell A.J."/>
            <person name="Barry K."/>
            <person name="Miller A.N."/>
            <person name="Grigoriev I.V."/>
            <person name="Debuchy R."/>
            <person name="Gladieux P."/>
            <person name="Hiltunen Thoren M."/>
            <person name="Johannesson H."/>
        </authorList>
    </citation>
    <scope>NUCLEOTIDE SEQUENCE</scope>
    <source>
        <strain evidence="2">CBS 314.62</strain>
    </source>
</reference>
<evidence type="ECO:0000313" key="2">
    <source>
        <dbReference type="EMBL" id="KAK3689829.1"/>
    </source>
</evidence>
<keyword evidence="3" id="KW-1185">Reference proteome</keyword>
<evidence type="ECO:0000256" key="1">
    <source>
        <dbReference type="SAM" id="SignalP"/>
    </source>
</evidence>
<reference evidence="2" key="2">
    <citation type="submission" date="2023-06" db="EMBL/GenBank/DDBJ databases">
        <authorList>
            <consortium name="Lawrence Berkeley National Laboratory"/>
            <person name="Haridas S."/>
            <person name="Hensen N."/>
            <person name="Bonometti L."/>
            <person name="Westerberg I."/>
            <person name="Brannstrom I.O."/>
            <person name="Guillou S."/>
            <person name="Cros-Aarteil S."/>
            <person name="Calhoun S."/>
            <person name="Kuo A."/>
            <person name="Mondo S."/>
            <person name="Pangilinan J."/>
            <person name="Riley R."/>
            <person name="Labutti K."/>
            <person name="Andreopoulos B."/>
            <person name="Lipzen A."/>
            <person name="Chen C."/>
            <person name="Yanf M."/>
            <person name="Daum C."/>
            <person name="Ng V."/>
            <person name="Clum A."/>
            <person name="Steindorff A."/>
            <person name="Ohm R."/>
            <person name="Martin F."/>
            <person name="Silar P."/>
            <person name="Natvig D."/>
            <person name="Lalanne C."/>
            <person name="Gautier V."/>
            <person name="Ament-Velasquez S.L."/>
            <person name="Kruys A."/>
            <person name="Hutchinson M.I."/>
            <person name="Powell A.J."/>
            <person name="Barry K."/>
            <person name="Miller A.N."/>
            <person name="Grigoriev I.V."/>
            <person name="Debuchy R."/>
            <person name="Gladieux P."/>
            <person name="Thoren M.H."/>
            <person name="Johannesson H."/>
        </authorList>
    </citation>
    <scope>NUCLEOTIDE SEQUENCE</scope>
    <source>
        <strain evidence="2">CBS 314.62</strain>
    </source>
</reference>
<evidence type="ECO:0008006" key="4">
    <source>
        <dbReference type="Google" id="ProtNLM"/>
    </source>
</evidence>
<protein>
    <recommendedName>
        <fullName evidence="4">Secreted protein</fullName>
    </recommendedName>
</protein>
<keyword evidence="1" id="KW-0732">Signal</keyword>
<organism evidence="2 3">
    <name type="scientific">Podospora appendiculata</name>
    <dbReference type="NCBI Taxonomy" id="314037"/>
    <lineage>
        <taxon>Eukaryota</taxon>
        <taxon>Fungi</taxon>
        <taxon>Dikarya</taxon>
        <taxon>Ascomycota</taxon>
        <taxon>Pezizomycotina</taxon>
        <taxon>Sordariomycetes</taxon>
        <taxon>Sordariomycetidae</taxon>
        <taxon>Sordariales</taxon>
        <taxon>Podosporaceae</taxon>
        <taxon>Podospora</taxon>
    </lineage>
</organism>
<sequence>MLWAVPVPTLYLLSLVLPLALVFRTERCARGCSLTNPLAASPVISGVHRSHPLVPTSTPPPSISTQLDSNRSAPSLMFRNTNDSRFSPSAVSRVCPGGHDLISWPSAGDRLRSFFLSNIECRLKAEQAPVQAAKASRN</sequence>
<evidence type="ECO:0000313" key="3">
    <source>
        <dbReference type="Proteomes" id="UP001270362"/>
    </source>
</evidence>
<name>A0AAE0XBZ1_9PEZI</name>
<dbReference type="AlphaFoldDB" id="A0AAE0XBZ1"/>
<comment type="caution">
    <text evidence="2">The sequence shown here is derived from an EMBL/GenBank/DDBJ whole genome shotgun (WGS) entry which is preliminary data.</text>
</comment>
<feature type="signal peptide" evidence="1">
    <location>
        <begin position="1"/>
        <end position="22"/>
    </location>
</feature>
<dbReference type="EMBL" id="JAULSO010000002">
    <property type="protein sequence ID" value="KAK3689829.1"/>
    <property type="molecule type" value="Genomic_DNA"/>
</dbReference>
<dbReference type="Proteomes" id="UP001270362">
    <property type="component" value="Unassembled WGS sequence"/>
</dbReference>
<feature type="chain" id="PRO_5042065047" description="Secreted protein" evidence="1">
    <location>
        <begin position="23"/>
        <end position="138"/>
    </location>
</feature>
<gene>
    <name evidence="2" type="ORF">B0T22DRAFT_180251</name>
</gene>
<proteinExistence type="predicted"/>